<feature type="transmembrane region" description="Helical" evidence="5">
    <location>
        <begin position="6"/>
        <end position="25"/>
    </location>
</feature>
<organism evidence="6 7">
    <name type="scientific">Streptantibioticus rubrisoli</name>
    <dbReference type="NCBI Taxonomy" id="1387313"/>
    <lineage>
        <taxon>Bacteria</taxon>
        <taxon>Bacillati</taxon>
        <taxon>Actinomycetota</taxon>
        <taxon>Actinomycetes</taxon>
        <taxon>Kitasatosporales</taxon>
        <taxon>Streptomycetaceae</taxon>
        <taxon>Streptantibioticus</taxon>
    </lineage>
</organism>
<evidence type="ECO:0000256" key="2">
    <source>
        <dbReference type="ARBA" id="ARBA00022692"/>
    </source>
</evidence>
<dbReference type="InterPro" id="IPR052527">
    <property type="entry name" value="Metal_cation-efflux_comp"/>
</dbReference>
<accession>A0ABT1P8I9</accession>
<keyword evidence="7" id="KW-1185">Reference proteome</keyword>
<feature type="transmembrane region" description="Helical" evidence="5">
    <location>
        <begin position="145"/>
        <end position="162"/>
    </location>
</feature>
<dbReference type="InterPro" id="IPR007269">
    <property type="entry name" value="ICMT_MeTrfase"/>
</dbReference>
<keyword evidence="2 5" id="KW-0812">Transmembrane</keyword>
<dbReference type="EMBL" id="JANFNH010000001">
    <property type="protein sequence ID" value="MCQ4040573.1"/>
    <property type="molecule type" value="Genomic_DNA"/>
</dbReference>
<evidence type="ECO:0000256" key="3">
    <source>
        <dbReference type="ARBA" id="ARBA00022989"/>
    </source>
</evidence>
<feature type="transmembrane region" description="Helical" evidence="5">
    <location>
        <begin position="79"/>
        <end position="101"/>
    </location>
</feature>
<proteinExistence type="predicted"/>
<dbReference type="RefSeq" id="WP_255924521.1">
    <property type="nucleotide sequence ID" value="NZ_JANFNH010000001.1"/>
</dbReference>
<evidence type="ECO:0000256" key="5">
    <source>
        <dbReference type="SAM" id="Phobius"/>
    </source>
</evidence>
<gene>
    <name evidence="6" type="ORF">NON19_00695</name>
</gene>
<protein>
    <submittedName>
        <fullName evidence="6">Isoprenylcysteine carboxylmethyltransferase family protein</fullName>
    </submittedName>
</protein>
<reference evidence="6 7" key="1">
    <citation type="submission" date="2022-06" db="EMBL/GenBank/DDBJ databases">
        <title>Draft genome sequence of type strain Streptomyces rubrisoli DSM 42083.</title>
        <authorList>
            <person name="Duangmal K."/>
            <person name="Klaysubun C."/>
        </authorList>
    </citation>
    <scope>NUCLEOTIDE SEQUENCE [LARGE SCALE GENOMIC DNA]</scope>
    <source>
        <strain evidence="6 7">DSM 42083</strain>
    </source>
</reference>
<sequence length="192" mass="21383">MHHAVNAALTITIWVWVAAEAVLQIRQRQRSEATERTEWLSLLLFPVLITGGVALAGPIRHAVPALSYSPHALTVRTAILAVAWIGIAIRLWAIVALGRFFRGTVHIQHDHRVVTTGPYRFVRHPAYSGMLLAALDLALLMGNAASWLVFTACCLIALGYRIRVEERMLLEALGDEYRSYAARTRRLIPGAW</sequence>
<evidence type="ECO:0000313" key="7">
    <source>
        <dbReference type="Proteomes" id="UP001206206"/>
    </source>
</evidence>
<dbReference type="Pfam" id="PF04140">
    <property type="entry name" value="ICMT"/>
    <property type="match status" value="1"/>
</dbReference>
<evidence type="ECO:0000313" key="6">
    <source>
        <dbReference type="EMBL" id="MCQ4040573.1"/>
    </source>
</evidence>
<feature type="transmembrane region" description="Helical" evidence="5">
    <location>
        <begin position="37"/>
        <end position="59"/>
    </location>
</feature>
<keyword evidence="3 5" id="KW-1133">Transmembrane helix</keyword>
<evidence type="ECO:0000256" key="4">
    <source>
        <dbReference type="ARBA" id="ARBA00023136"/>
    </source>
</evidence>
<comment type="caution">
    <text evidence="6">The sequence shown here is derived from an EMBL/GenBank/DDBJ whole genome shotgun (WGS) entry which is preliminary data.</text>
</comment>
<name>A0ABT1P8I9_9ACTN</name>
<dbReference type="PANTHER" id="PTHR43847:SF1">
    <property type="entry name" value="BLL3993 PROTEIN"/>
    <property type="match status" value="1"/>
</dbReference>
<comment type="subcellular location">
    <subcellularLocation>
        <location evidence="1">Membrane</location>
        <topology evidence="1">Multi-pass membrane protein</topology>
    </subcellularLocation>
</comment>
<dbReference type="Gene3D" id="1.20.120.1630">
    <property type="match status" value="1"/>
</dbReference>
<evidence type="ECO:0000256" key="1">
    <source>
        <dbReference type="ARBA" id="ARBA00004141"/>
    </source>
</evidence>
<dbReference type="Proteomes" id="UP001206206">
    <property type="component" value="Unassembled WGS sequence"/>
</dbReference>
<dbReference type="PANTHER" id="PTHR43847">
    <property type="entry name" value="BLL3993 PROTEIN"/>
    <property type="match status" value="1"/>
</dbReference>
<keyword evidence="4 5" id="KW-0472">Membrane</keyword>